<dbReference type="GO" id="GO:0005886">
    <property type="term" value="C:plasma membrane"/>
    <property type="evidence" value="ECO:0007669"/>
    <property type="project" value="UniProtKB-SubCell"/>
</dbReference>
<evidence type="ECO:0000256" key="4">
    <source>
        <dbReference type="ARBA" id="ARBA00022692"/>
    </source>
</evidence>
<comment type="subcellular location">
    <subcellularLocation>
        <location evidence="1">Cell membrane</location>
        <topology evidence="1">Multi-pass membrane protein</topology>
    </subcellularLocation>
</comment>
<name>A0A285PFB5_9HYPH</name>
<feature type="transmembrane region" description="Helical" evidence="7">
    <location>
        <begin position="301"/>
        <end position="322"/>
    </location>
</feature>
<dbReference type="PANTHER" id="PTHR30106">
    <property type="entry name" value="INNER MEMBRANE PROTEIN YEIH-RELATED"/>
    <property type="match status" value="1"/>
</dbReference>
<organism evidence="8 9">
    <name type="scientific">Cohaesibacter gelatinilyticus</name>
    <dbReference type="NCBI Taxonomy" id="372072"/>
    <lineage>
        <taxon>Bacteria</taxon>
        <taxon>Pseudomonadati</taxon>
        <taxon>Pseudomonadota</taxon>
        <taxon>Alphaproteobacteria</taxon>
        <taxon>Hyphomicrobiales</taxon>
        <taxon>Cohaesibacteraceae</taxon>
    </lineage>
</organism>
<evidence type="ECO:0000256" key="2">
    <source>
        <dbReference type="ARBA" id="ARBA00007977"/>
    </source>
</evidence>
<feature type="transmembrane region" description="Helical" evidence="7">
    <location>
        <begin position="131"/>
        <end position="152"/>
    </location>
</feature>
<feature type="transmembrane region" description="Helical" evidence="7">
    <location>
        <begin position="329"/>
        <end position="351"/>
    </location>
</feature>
<gene>
    <name evidence="8" type="ORF">SAMN06265368_3089</name>
</gene>
<feature type="transmembrane region" description="Helical" evidence="7">
    <location>
        <begin position="101"/>
        <end position="124"/>
    </location>
</feature>
<feature type="transmembrane region" description="Helical" evidence="7">
    <location>
        <begin position="236"/>
        <end position="257"/>
    </location>
</feature>
<feature type="transmembrane region" description="Helical" evidence="7">
    <location>
        <begin position="203"/>
        <end position="224"/>
    </location>
</feature>
<evidence type="ECO:0000313" key="8">
    <source>
        <dbReference type="EMBL" id="SNZ19993.1"/>
    </source>
</evidence>
<proteinExistence type="inferred from homology"/>
<evidence type="ECO:0000256" key="7">
    <source>
        <dbReference type="SAM" id="Phobius"/>
    </source>
</evidence>
<protein>
    <submittedName>
        <fullName evidence="8">Conserved hypothetical integral membrane protein</fullName>
    </submittedName>
</protein>
<dbReference type="RefSeq" id="WP_097154343.1">
    <property type="nucleotide sequence ID" value="NZ_OBEL01000003.1"/>
</dbReference>
<accession>A0A285PFB5</accession>
<comment type="similarity">
    <text evidence="2">Belongs to the UPF0324 family.</text>
</comment>
<feature type="transmembrane region" description="Helical" evidence="7">
    <location>
        <begin position="48"/>
        <end position="65"/>
    </location>
</feature>
<evidence type="ECO:0000313" key="9">
    <source>
        <dbReference type="Proteomes" id="UP000219439"/>
    </source>
</evidence>
<dbReference type="Pfam" id="PF03601">
    <property type="entry name" value="Cons_hypoth698"/>
    <property type="match status" value="1"/>
</dbReference>
<feature type="transmembrane region" description="Helical" evidence="7">
    <location>
        <begin position="269"/>
        <end position="289"/>
    </location>
</feature>
<dbReference type="EMBL" id="OBEL01000003">
    <property type="protein sequence ID" value="SNZ19993.1"/>
    <property type="molecule type" value="Genomic_DNA"/>
</dbReference>
<keyword evidence="6 7" id="KW-0472">Membrane</keyword>
<dbReference type="OrthoDB" id="5393513at2"/>
<feature type="transmembrane region" description="Helical" evidence="7">
    <location>
        <begin position="172"/>
        <end position="191"/>
    </location>
</feature>
<reference evidence="8 9" key="1">
    <citation type="submission" date="2017-09" db="EMBL/GenBank/DDBJ databases">
        <authorList>
            <person name="Ehlers B."/>
            <person name="Leendertz F.H."/>
        </authorList>
    </citation>
    <scope>NUCLEOTIDE SEQUENCE [LARGE SCALE GENOMIC DNA]</scope>
    <source>
        <strain evidence="8 9">DSM 18289</strain>
    </source>
</reference>
<evidence type="ECO:0000256" key="5">
    <source>
        <dbReference type="ARBA" id="ARBA00022989"/>
    </source>
</evidence>
<sequence length="353" mass="37914">MSITDPASPSPKGAFSQLRDQIIDHWPGFLVATMIAVTASYLSEHHGGPVMLYALLIGMAFHFLSQNPRCAAGLSFAAKKLLRIGVALLGLRISFDQIQQLGIEMVLLVILAVVGSLAAGLLLARFLKKDVAFGLLTGGAVGICGASAALAISSVIPCCDETRQRLENDTLFTVIAVTTLSTIAMVTYPTIGSMLGMNDQQMGIMFGATIHDVAQVVGAGYGVSDEAGDTATIVKLVRVMMLLPVMIIVAVVMRQVFKQSQSEQQRDFQFPYFALGFVACVFLNSFGWVPDVAHLILIDTSRWSLIIAISALGVMTTLQSIVALGARHLYVVVFETLFLLFGVILAIHYLFQA</sequence>
<evidence type="ECO:0000256" key="3">
    <source>
        <dbReference type="ARBA" id="ARBA00022475"/>
    </source>
</evidence>
<keyword evidence="3" id="KW-1003">Cell membrane</keyword>
<keyword evidence="4 7" id="KW-0812">Transmembrane</keyword>
<dbReference type="AlphaFoldDB" id="A0A285PFB5"/>
<keyword evidence="5 7" id="KW-1133">Transmembrane helix</keyword>
<dbReference type="PANTHER" id="PTHR30106:SF2">
    <property type="entry name" value="UPF0324 INNER MEMBRANE PROTEIN YEIH"/>
    <property type="match status" value="1"/>
</dbReference>
<dbReference type="InterPro" id="IPR018383">
    <property type="entry name" value="UPF0324_pro"/>
</dbReference>
<keyword evidence="9" id="KW-1185">Reference proteome</keyword>
<evidence type="ECO:0000256" key="1">
    <source>
        <dbReference type="ARBA" id="ARBA00004651"/>
    </source>
</evidence>
<evidence type="ECO:0000256" key="6">
    <source>
        <dbReference type="ARBA" id="ARBA00023136"/>
    </source>
</evidence>
<dbReference type="Proteomes" id="UP000219439">
    <property type="component" value="Unassembled WGS sequence"/>
</dbReference>